<dbReference type="GO" id="GO:0052689">
    <property type="term" value="F:carboxylic ester hydrolase activity"/>
    <property type="evidence" value="ECO:0007669"/>
    <property type="project" value="UniProtKB-ARBA"/>
</dbReference>
<name>A0A1F5H3B2_9BACT</name>
<comment type="caution">
    <text evidence="3">The sequence shown here is derived from an EMBL/GenBank/DDBJ whole genome shotgun (WGS) entry which is preliminary data.</text>
</comment>
<dbReference type="GO" id="GO:0006508">
    <property type="term" value="P:proteolysis"/>
    <property type="evidence" value="ECO:0007669"/>
    <property type="project" value="InterPro"/>
</dbReference>
<proteinExistence type="predicted"/>
<keyword evidence="1" id="KW-0378">Hydrolase</keyword>
<dbReference type="InterPro" id="IPR001375">
    <property type="entry name" value="Peptidase_S9_cat"/>
</dbReference>
<dbReference type="InterPro" id="IPR050261">
    <property type="entry name" value="FrsA_esterase"/>
</dbReference>
<evidence type="ECO:0000313" key="3">
    <source>
        <dbReference type="EMBL" id="OGD98535.1"/>
    </source>
</evidence>
<dbReference type="InterPro" id="IPR029058">
    <property type="entry name" value="AB_hydrolase_fold"/>
</dbReference>
<dbReference type="Proteomes" id="UP000177039">
    <property type="component" value="Unassembled WGS sequence"/>
</dbReference>
<dbReference type="Gene3D" id="3.40.50.1820">
    <property type="entry name" value="alpha/beta hydrolase"/>
    <property type="match status" value="1"/>
</dbReference>
<dbReference type="PANTHER" id="PTHR22946:SF9">
    <property type="entry name" value="POLYKETIDE TRANSFERASE AF380"/>
    <property type="match status" value="1"/>
</dbReference>
<dbReference type="SUPFAM" id="SSF53474">
    <property type="entry name" value="alpha/beta-Hydrolases"/>
    <property type="match status" value="1"/>
</dbReference>
<evidence type="ECO:0000313" key="4">
    <source>
        <dbReference type="Proteomes" id="UP000177039"/>
    </source>
</evidence>
<dbReference type="EMBL" id="MFBT01000035">
    <property type="protein sequence ID" value="OGD98535.1"/>
    <property type="molecule type" value="Genomic_DNA"/>
</dbReference>
<dbReference type="GO" id="GO:0008236">
    <property type="term" value="F:serine-type peptidase activity"/>
    <property type="evidence" value="ECO:0007669"/>
    <property type="project" value="InterPro"/>
</dbReference>
<dbReference type="Pfam" id="PF00326">
    <property type="entry name" value="Peptidase_S9"/>
    <property type="match status" value="1"/>
</dbReference>
<reference evidence="3 4" key="1">
    <citation type="journal article" date="2016" name="Nat. Commun.">
        <title>Thousands of microbial genomes shed light on interconnected biogeochemical processes in an aquifer system.</title>
        <authorList>
            <person name="Anantharaman K."/>
            <person name="Brown C.T."/>
            <person name="Hug L.A."/>
            <person name="Sharon I."/>
            <person name="Castelle C.J."/>
            <person name="Probst A.J."/>
            <person name="Thomas B.C."/>
            <person name="Singh A."/>
            <person name="Wilkins M.J."/>
            <person name="Karaoz U."/>
            <person name="Brodie E.L."/>
            <person name="Williams K.H."/>
            <person name="Hubbard S.S."/>
            <person name="Banfield J.F."/>
        </authorList>
    </citation>
    <scope>NUCLEOTIDE SEQUENCE [LARGE SCALE GENOMIC DNA]</scope>
</reference>
<evidence type="ECO:0000259" key="2">
    <source>
        <dbReference type="Pfam" id="PF00326"/>
    </source>
</evidence>
<gene>
    <name evidence="3" type="ORF">A3B54_00260</name>
</gene>
<accession>A0A1F5H3B2</accession>
<dbReference type="PANTHER" id="PTHR22946">
    <property type="entry name" value="DIENELACTONE HYDROLASE DOMAIN-CONTAINING PROTEIN-RELATED"/>
    <property type="match status" value="1"/>
</dbReference>
<evidence type="ECO:0000256" key="1">
    <source>
        <dbReference type="ARBA" id="ARBA00022801"/>
    </source>
</evidence>
<sequence length="304" mass="33652">MGEADPNPHSLTILALRRGDYPGSEIVIEQKLSPGANYGRYIASYKSEGLKVYALLTVPDGNPPAGDWPVIIFNHGYIAPSAYRTAEKYVVYTDGFSRNGYVLFMPDYRGHGNSEGEASGAYGASGYTIDVLNAVASIKKYPQVDPKRIGMWGHSMGGHLTLRSMVVNKDVKAGVIWAGVVASYPDLLTNWRRPNFSPPPVPSGARRWRQQLIEQFGDPEQNPQFWNSISANSYLGDISGPLQLHHGTADTSVPVDFSEKLVQQMRLVGKEAELFRYSGDDHNLSNNFGIAMQRSVDFFDKYLK</sequence>
<dbReference type="AlphaFoldDB" id="A0A1F5H3B2"/>
<organism evidence="3 4">
    <name type="scientific">Candidatus Curtissbacteria bacterium RIFCSPLOWO2_01_FULL_42_50</name>
    <dbReference type="NCBI Taxonomy" id="1797730"/>
    <lineage>
        <taxon>Bacteria</taxon>
        <taxon>Candidatus Curtissiibacteriota</taxon>
    </lineage>
</organism>
<feature type="domain" description="Peptidase S9 prolyl oligopeptidase catalytic" evidence="2">
    <location>
        <begin position="96"/>
        <end position="304"/>
    </location>
</feature>
<protein>
    <submittedName>
        <fullName evidence="3">Peptidase</fullName>
    </submittedName>
</protein>